<keyword evidence="9" id="KW-0539">Nucleus</keyword>
<feature type="region of interest" description="Disordered" evidence="11">
    <location>
        <begin position="1016"/>
        <end position="1041"/>
    </location>
</feature>
<protein>
    <recommendedName>
        <fullName evidence="2">[histone H3]-lysine(4) N-trimethyltransferase</fullName>
        <ecNumber evidence="2">2.1.1.354</ecNumber>
    </recommendedName>
</protein>
<evidence type="ECO:0000256" key="2">
    <source>
        <dbReference type="ARBA" id="ARBA00012182"/>
    </source>
</evidence>
<dbReference type="GO" id="GO:0032259">
    <property type="term" value="P:methylation"/>
    <property type="evidence" value="ECO:0007669"/>
    <property type="project" value="UniProtKB-KW"/>
</dbReference>
<comment type="catalytic activity">
    <reaction evidence="10">
        <text>L-lysyl(4)-[histone H3] + 3 S-adenosyl-L-methionine = N(6),N(6),N(6)-trimethyl-L-lysyl(4)-[histone H3] + 3 S-adenosyl-L-homocysteine + 3 H(+)</text>
        <dbReference type="Rhea" id="RHEA:60260"/>
        <dbReference type="Rhea" id="RHEA-COMP:15537"/>
        <dbReference type="Rhea" id="RHEA-COMP:15547"/>
        <dbReference type="ChEBI" id="CHEBI:15378"/>
        <dbReference type="ChEBI" id="CHEBI:29969"/>
        <dbReference type="ChEBI" id="CHEBI:57856"/>
        <dbReference type="ChEBI" id="CHEBI:59789"/>
        <dbReference type="ChEBI" id="CHEBI:61961"/>
        <dbReference type="EC" id="2.1.1.354"/>
    </reaction>
</comment>
<dbReference type="SUPFAM" id="SSF55277">
    <property type="entry name" value="GYF domain"/>
    <property type="match status" value="1"/>
</dbReference>
<evidence type="ECO:0000256" key="5">
    <source>
        <dbReference type="ARBA" id="ARBA00022691"/>
    </source>
</evidence>
<sequence>MPTIGSPLCSGSAPICSSHPDSVMYEEPMPNITSIFSCRCGSNADPEESCFYGCHHFAARKRLKLSTSELSDMEGLQFAAEVDDLSEGCKPDLCSSRCTKACCSCNVIKRTESYAAMQESLHSINRNYETFEPYETGFVTTPARGSSGYAQSSSLGGYMYVNEHGQMCGPYIQQQLYEGLSTGFLPEDLPVYPVVDGKLTNAVPLKYLQQIPNQGYIVPSILSSMASESSKIATHWPIHSETESPAQSSNLVPKQQLMSYQVAADVAQVQTADTRKTDGNQPVLTETLPSEESCWMFEDEEGRRQGPHSIAELCYWHHSSYLHDLVMIYHVNNKFGPFTLASLIDKWSRDIMENAAEPVHDDFSSLISFISDISEDISFQLHSGIMKAARRVLIDEIISSMIPDFIALKKTQKNLRPKPSNQVAKLHNVIERKSYPVRDNAAISFHESKEMNSFQPADLMPTVVSQCDPIASYCEAWLKRKCRSKVPASSGSVVFHGQNMQKKDEMQSQMPLQMVSDPESSCNDIDFPPGFEPGTHNLESFSESQPNSEIAPVAASVETKSVSHANLLSGALTKIQGSVENELYVAAKISLFKYFEDVIKEEMTALLCLTMEGSSNEETVDAKEPIHPLDLSCSLELAADTTSCSPEPQDSFSTCYASAFERLSLPMATGLDDDEDTEEPPPPGLEDFSESLALFKKNKFHPSQSDECIPDISKYITVAVCRQKLHAEVLRAWPPLFSDALRKCFASWRGLRSAGSNMSSGMINLAEDITYANRQENASNSFEMLAEQSKKPGQLNDSDLHDESLMVGKYTYYRKRKIGKRKSGSLSASLPAESDRPLKKTMEISGGQQISKFMDNLVEVRVSGSDSQELGISENKNLLNAVLSASTSAHRGTDKFALSSQRVQTKRRTTRRVKAKNAQTKKLSGAIKSQNNISYNLINEVFPYDKLEDVSLLKKVSSEVDKCAENDVCDTSLLKEPELFCSSDVAKLKRLSRSKRKVEIDQKVISSEVCTLPTASSTKKRKQRQAAGWKLKPSSPCPKSDGCARASIDGWQWRKWSRNAPASERARSRRKHVLIRYFGSGSKESKSSCVKGPSARTNRVKLRNLLAAAEGAELLKINQLKARKKRLCFQRSKIHDWGLVALEPIDAEDFVIEYVGELIRRQISDIREHQYEKMGIGSSYLFRLDDGYVVDATKRGGLARFINHSCEPNCYTKVITVEGQKKIFIYAKRHISAGEELTYNYKFPLEEQKIPCNCGSRSTQGVMSRAEMPWINELGGCRILLKLCHFLFTLWFTGHMLSIFFEKLRGKLS</sequence>
<dbReference type="InterPro" id="IPR046341">
    <property type="entry name" value="SET_dom_sf"/>
</dbReference>
<name>A0A6V7QRC3_ANACO</name>
<dbReference type="EC" id="2.1.1.354" evidence="2"/>
<dbReference type="PANTHER" id="PTHR45814">
    <property type="entry name" value="HISTONE-LYSINE N-METHYLTRANSFERASE SETD1"/>
    <property type="match status" value="1"/>
</dbReference>
<evidence type="ECO:0000256" key="11">
    <source>
        <dbReference type="SAM" id="MobiDB-lite"/>
    </source>
</evidence>
<evidence type="ECO:0000256" key="8">
    <source>
        <dbReference type="ARBA" id="ARBA00023163"/>
    </source>
</evidence>
<organism evidence="14">
    <name type="scientific">Ananas comosus var. bracteatus</name>
    <name type="common">red pineapple</name>
    <dbReference type="NCBI Taxonomy" id="296719"/>
    <lineage>
        <taxon>Eukaryota</taxon>
        <taxon>Viridiplantae</taxon>
        <taxon>Streptophyta</taxon>
        <taxon>Embryophyta</taxon>
        <taxon>Tracheophyta</taxon>
        <taxon>Spermatophyta</taxon>
        <taxon>Magnoliopsida</taxon>
        <taxon>Liliopsida</taxon>
        <taxon>Poales</taxon>
        <taxon>Bromeliaceae</taxon>
        <taxon>Bromelioideae</taxon>
        <taxon>Ananas</taxon>
    </lineage>
</organism>
<dbReference type="PROSITE" id="PS50829">
    <property type="entry name" value="GYF"/>
    <property type="match status" value="1"/>
</dbReference>
<dbReference type="InterPro" id="IPR037841">
    <property type="entry name" value="SET_SETD1A/B"/>
</dbReference>
<keyword evidence="3" id="KW-0489">Methyltransferase</keyword>
<keyword evidence="8" id="KW-0804">Transcription</keyword>
<evidence type="ECO:0000256" key="6">
    <source>
        <dbReference type="ARBA" id="ARBA00022853"/>
    </source>
</evidence>
<evidence type="ECO:0000256" key="10">
    <source>
        <dbReference type="ARBA" id="ARBA00047571"/>
    </source>
</evidence>
<dbReference type="Gene3D" id="2.170.270.10">
    <property type="entry name" value="SET domain"/>
    <property type="match status" value="1"/>
</dbReference>
<dbReference type="GO" id="GO:0140999">
    <property type="term" value="F:histone H3K4 trimethyltransferase activity"/>
    <property type="evidence" value="ECO:0007669"/>
    <property type="project" value="UniProtKB-EC"/>
</dbReference>
<feature type="domain" description="GYF" evidence="13">
    <location>
        <begin position="292"/>
        <end position="339"/>
    </location>
</feature>
<dbReference type="Pfam" id="PF00856">
    <property type="entry name" value="SET"/>
    <property type="match status" value="1"/>
</dbReference>
<evidence type="ECO:0000256" key="1">
    <source>
        <dbReference type="ARBA" id="ARBA00004123"/>
    </source>
</evidence>
<evidence type="ECO:0000313" key="14">
    <source>
        <dbReference type="EMBL" id="CAD1845734.1"/>
    </source>
</evidence>
<evidence type="ECO:0000256" key="4">
    <source>
        <dbReference type="ARBA" id="ARBA00022679"/>
    </source>
</evidence>
<evidence type="ECO:0000256" key="7">
    <source>
        <dbReference type="ARBA" id="ARBA00023015"/>
    </source>
</evidence>
<dbReference type="InterPro" id="IPR001214">
    <property type="entry name" value="SET_dom"/>
</dbReference>
<dbReference type="InterPro" id="IPR003169">
    <property type="entry name" value="GYF"/>
</dbReference>
<dbReference type="PANTHER" id="PTHR45814:SF2">
    <property type="entry name" value="HISTONE-LYSINE N-METHYLTRANSFERASE SETD1"/>
    <property type="match status" value="1"/>
</dbReference>
<dbReference type="Gene3D" id="3.30.1490.40">
    <property type="match status" value="1"/>
</dbReference>
<dbReference type="GO" id="GO:0048188">
    <property type="term" value="C:Set1C/COMPASS complex"/>
    <property type="evidence" value="ECO:0007669"/>
    <property type="project" value="InterPro"/>
</dbReference>
<dbReference type="InterPro" id="IPR035445">
    <property type="entry name" value="GYF-like_dom_sf"/>
</dbReference>
<dbReference type="EMBL" id="CAJEUB010000004">
    <property type="protein sequence ID" value="CAD1845734.1"/>
    <property type="molecule type" value="Genomic_DNA"/>
</dbReference>
<dbReference type="SMART" id="SM00317">
    <property type="entry name" value="SET"/>
    <property type="match status" value="1"/>
</dbReference>
<keyword evidence="5" id="KW-0949">S-adenosyl-L-methionine</keyword>
<keyword evidence="6" id="KW-0156">Chromatin regulator</keyword>
<keyword evidence="4" id="KW-0808">Transferase</keyword>
<dbReference type="SUPFAM" id="SSF82199">
    <property type="entry name" value="SET domain"/>
    <property type="match status" value="1"/>
</dbReference>
<evidence type="ECO:0000256" key="3">
    <source>
        <dbReference type="ARBA" id="ARBA00022603"/>
    </source>
</evidence>
<evidence type="ECO:0000256" key="9">
    <source>
        <dbReference type="ARBA" id="ARBA00023242"/>
    </source>
</evidence>
<gene>
    <name evidence="14" type="ORF">CB5_LOCUS28945</name>
</gene>
<reference evidence="14" key="1">
    <citation type="submission" date="2020-07" db="EMBL/GenBank/DDBJ databases">
        <authorList>
            <person name="Lin J."/>
        </authorList>
    </citation>
    <scope>NUCLEOTIDE SEQUENCE</scope>
</reference>
<evidence type="ECO:0000259" key="12">
    <source>
        <dbReference type="PROSITE" id="PS50280"/>
    </source>
</evidence>
<keyword evidence="7" id="KW-0805">Transcription regulation</keyword>
<dbReference type="PROSITE" id="PS50280">
    <property type="entry name" value="SET"/>
    <property type="match status" value="1"/>
</dbReference>
<accession>A0A6V7QRC3</accession>
<dbReference type="InterPro" id="IPR044570">
    <property type="entry name" value="Set1-like"/>
</dbReference>
<comment type="subcellular location">
    <subcellularLocation>
        <location evidence="1">Nucleus</location>
    </subcellularLocation>
</comment>
<proteinExistence type="predicted"/>
<feature type="region of interest" description="Disordered" evidence="11">
    <location>
        <begin position="669"/>
        <end position="688"/>
    </location>
</feature>
<feature type="domain" description="SET" evidence="12">
    <location>
        <begin position="1125"/>
        <end position="1242"/>
    </location>
</feature>
<dbReference type="CDD" id="cd19169">
    <property type="entry name" value="SET_SETD1"/>
    <property type="match status" value="1"/>
</dbReference>
<evidence type="ECO:0000259" key="13">
    <source>
        <dbReference type="PROSITE" id="PS50829"/>
    </source>
</evidence>